<evidence type="ECO:0000313" key="1">
    <source>
        <dbReference type="EMBL" id="PFG16286.1"/>
    </source>
</evidence>
<dbReference type="EMBL" id="PDJC01000001">
    <property type="protein sequence ID" value="PFG16286.1"/>
    <property type="molecule type" value="Genomic_DNA"/>
</dbReference>
<dbReference type="AlphaFoldDB" id="A0A2A9CQ67"/>
<keyword evidence="2" id="KW-1185">Reference proteome</keyword>
<comment type="caution">
    <text evidence="1">The sequence shown here is derived from an EMBL/GenBank/DDBJ whole genome shotgun (WGS) entry which is preliminary data.</text>
</comment>
<reference evidence="1 2" key="1">
    <citation type="submission" date="2017-10" db="EMBL/GenBank/DDBJ databases">
        <title>Sequencing the genomes of 1000 actinobacteria strains.</title>
        <authorList>
            <person name="Klenk H.-P."/>
        </authorList>
    </citation>
    <scope>NUCLEOTIDE SEQUENCE [LARGE SCALE GENOMIC DNA]</scope>
    <source>
        <strain evidence="1 2">DSM 15597</strain>
    </source>
</reference>
<dbReference type="InterPro" id="IPR021145">
    <property type="entry name" value="Portal_protein_SPP1_Gp6-like"/>
</dbReference>
<proteinExistence type="predicted"/>
<organism evidence="1 2">
    <name type="scientific">Propionicimonas paludicola</name>
    <dbReference type="NCBI Taxonomy" id="185243"/>
    <lineage>
        <taxon>Bacteria</taxon>
        <taxon>Bacillati</taxon>
        <taxon>Actinomycetota</taxon>
        <taxon>Actinomycetes</taxon>
        <taxon>Propionibacteriales</taxon>
        <taxon>Nocardioidaceae</taxon>
        <taxon>Propionicimonas</taxon>
    </lineage>
</organism>
<sequence length="528" mass="57614">MTVIRGLTVDEQRVVNQLEAQLDAKARRNQLRSAYMDGKHALRQLPPTIPPYLRNIGMVLGWPAKAVEALARRARLVEFSIPGRDLTEFGLDEILTGNDYYSEARISGLSSLEHSVAWQITTRGDTAAGDPEVVISRKSALNGTGEWSSRARQLVNFLSVVDRDKQAKMAAFNLYLPKQVIVCKDGAVVERLPSSLPRIPVEPLVYRRRDGRPFGSSRISRPIMALTNSAVRSILRSEGTADFYSIPTLALFGPDESFFEGNPTWKMLLNGIFSVPDNDEAETTRATLTQLTQASQQPHVDQLEVWAQLFAAEASIPVSSLGIGMTQANPTSAESYLASREDLISEAEDTIDGWRSAHVRTLQNAWMIREGATTLPVELRNLQANFRDPRHESKSAAADWFLKVTTSMPWIADTDAAVKLIGLDETTVAQLLGERDRDKGMANLRTILDSAAANPATTADQPASATDEAIAEANLMRARFDALGVAIRAGADPEDAAARVGLLGLKFTGAVPVSLRVPDNQAAALESK</sequence>
<accession>A0A2A9CQ67</accession>
<dbReference type="Pfam" id="PF05133">
    <property type="entry name" value="SPP1_portal"/>
    <property type="match status" value="1"/>
</dbReference>
<name>A0A2A9CQ67_9ACTN</name>
<protein>
    <submittedName>
        <fullName evidence="1">SPP1 Gp6-like portal protein</fullName>
    </submittedName>
</protein>
<gene>
    <name evidence="1" type="ORF">ATK74_0820</name>
</gene>
<dbReference type="RefSeq" id="WP_169923724.1">
    <property type="nucleotide sequence ID" value="NZ_PDJC01000001.1"/>
</dbReference>
<dbReference type="Proteomes" id="UP000226079">
    <property type="component" value="Unassembled WGS sequence"/>
</dbReference>
<evidence type="ECO:0000313" key="2">
    <source>
        <dbReference type="Proteomes" id="UP000226079"/>
    </source>
</evidence>